<dbReference type="SUPFAM" id="SSF52540">
    <property type="entry name" value="P-loop containing nucleoside triphosphate hydrolases"/>
    <property type="match status" value="1"/>
</dbReference>
<reference evidence="2 3" key="1">
    <citation type="submission" date="2013-04" db="EMBL/GenBank/DDBJ databases">
        <title>Oceanicola sp. 22II1-22F33 Genome Sequencing.</title>
        <authorList>
            <person name="Lai Q."/>
            <person name="Li G."/>
            <person name="Shao Z."/>
        </authorList>
    </citation>
    <scope>NUCLEOTIDE SEQUENCE [LARGE SCALE GENOMIC DNA]</scope>
    <source>
        <strain evidence="2 3">22II1-22F33</strain>
    </source>
</reference>
<evidence type="ECO:0000256" key="1">
    <source>
        <dbReference type="SAM" id="MobiDB-lite"/>
    </source>
</evidence>
<evidence type="ECO:0000313" key="3">
    <source>
        <dbReference type="Proteomes" id="UP000215377"/>
    </source>
</evidence>
<protein>
    <recommendedName>
        <fullName evidence="4">Sulfotransferase</fullName>
    </recommendedName>
</protein>
<keyword evidence="3" id="KW-1185">Reference proteome</keyword>
<comment type="caution">
    <text evidence="2">The sequence shown here is derived from an EMBL/GenBank/DDBJ whole genome shotgun (WGS) entry which is preliminary data.</text>
</comment>
<dbReference type="OrthoDB" id="9777890at2"/>
<dbReference type="EMBL" id="AQQR01000021">
    <property type="protein sequence ID" value="OWU68387.1"/>
    <property type="molecule type" value="Genomic_DNA"/>
</dbReference>
<dbReference type="Pfam" id="PF13469">
    <property type="entry name" value="Sulfotransfer_3"/>
    <property type="match status" value="1"/>
</dbReference>
<dbReference type="AlphaFoldDB" id="A0A225NBU2"/>
<dbReference type="Gene3D" id="3.40.50.300">
    <property type="entry name" value="P-loop containing nucleotide triphosphate hydrolases"/>
    <property type="match status" value="1"/>
</dbReference>
<gene>
    <name evidence="2" type="ORF">ATO3_24180</name>
</gene>
<dbReference type="Proteomes" id="UP000215377">
    <property type="component" value="Unassembled WGS sequence"/>
</dbReference>
<sequence>MSGPTEMPGIGDTAPVPDAEEARARGPRRRDRLHGMYPEDGRTRIVYILGSSRSGTSALRNALARTRYNGYGEGHMQPLLSRLSEEVLAYGATTTAGPRPGNARAGIDREALLRHLFRGYEAYLSEQRRSGYLLDKTPTSRMVAAVPLLNRYHQDAKFIFCARRHVDNVQSKIRKFSGRSFEAQCRVWARCNRSWATVKEELEGNYLAFDFNDLAVRPGAIAARIAAYLELPPEEEAGMAAYLVSERPQAASATRDPTRFLKFSELDWTEAEKETFVKICGPVGDAMGYGYESYFRETEPACGGAG</sequence>
<dbReference type="RefSeq" id="WP_088652468.1">
    <property type="nucleotide sequence ID" value="NZ_AQQR01000021.1"/>
</dbReference>
<organism evidence="2 3">
    <name type="scientific">Marinibacterium profundimaris</name>
    <dbReference type="NCBI Taxonomy" id="1679460"/>
    <lineage>
        <taxon>Bacteria</taxon>
        <taxon>Pseudomonadati</taxon>
        <taxon>Pseudomonadota</taxon>
        <taxon>Alphaproteobacteria</taxon>
        <taxon>Rhodobacterales</taxon>
        <taxon>Paracoccaceae</taxon>
        <taxon>Marinibacterium</taxon>
    </lineage>
</organism>
<accession>A0A225NBU2</accession>
<feature type="region of interest" description="Disordered" evidence="1">
    <location>
        <begin position="1"/>
        <end position="37"/>
    </location>
</feature>
<proteinExistence type="predicted"/>
<evidence type="ECO:0000313" key="2">
    <source>
        <dbReference type="EMBL" id="OWU68387.1"/>
    </source>
</evidence>
<dbReference type="InterPro" id="IPR027417">
    <property type="entry name" value="P-loop_NTPase"/>
</dbReference>
<name>A0A225NBU2_9RHOB</name>
<evidence type="ECO:0008006" key="4">
    <source>
        <dbReference type="Google" id="ProtNLM"/>
    </source>
</evidence>